<evidence type="ECO:0000313" key="8">
    <source>
        <dbReference type="EMBL" id="EHR38175.1"/>
    </source>
</evidence>
<dbReference type="PANTHER" id="PTHR12677">
    <property type="entry name" value="GOLGI APPARATUS MEMBRANE PROTEIN TVP38-RELATED"/>
    <property type="match status" value="1"/>
</dbReference>
<dbReference type="STRING" id="883113.HMPREF9708_00259"/>
<dbReference type="eggNOG" id="COG0398">
    <property type="taxonomic scope" value="Bacteria"/>
</dbReference>
<evidence type="ECO:0000256" key="3">
    <source>
        <dbReference type="ARBA" id="ARBA00022692"/>
    </source>
</evidence>
<feature type="transmembrane region" description="Helical" evidence="6">
    <location>
        <begin position="199"/>
        <end position="219"/>
    </location>
</feature>
<dbReference type="Pfam" id="PF09335">
    <property type="entry name" value="VTT_dom"/>
    <property type="match status" value="1"/>
</dbReference>
<gene>
    <name evidence="8" type="ORF">HMPREF9708_00259</name>
</gene>
<keyword evidence="4 6" id="KW-1133">Transmembrane helix</keyword>
<dbReference type="Proteomes" id="UP000006190">
    <property type="component" value="Unassembled WGS sequence"/>
</dbReference>
<dbReference type="HOGENOM" id="CLU_038944_8_0_9"/>
<evidence type="ECO:0000256" key="2">
    <source>
        <dbReference type="ARBA" id="ARBA00022475"/>
    </source>
</evidence>
<dbReference type="PANTHER" id="PTHR12677:SF59">
    <property type="entry name" value="GOLGI APPARATUS MEMBRANE PROTEIN TVP38-RELATED"/>
    <property type="match status" value="1"/>
</dbReference>
<protein>
    <recommendedName>
        <fullName evidence="6">TVP38/TMEM64 family membrane protein</fullName>
    </recommendedName>
</protein>
<name>H3NHC0_9LACT</name>
<evidence type="ECO:0000256" key="4">
    <source>
        <dbReference type="ARBA" id="ARBA00022989"/>
    </source>
</evidence>
<keyword evidence="2 6" id="KW-1003">Cell membrane</keyword>
<comment type="caution">
    <text evidence="8">The sequence shown here is derived from an EMBL/GenBank/DDBJ whole genome shotgun (WGS) entry which is preliminary data.</text>
</comment>
<dbReference type="InterPro" id="IPR015414">
    <property type="entry name" value="TMEM64"/>
</dbReference>
<dbReference type="RefSeq" id="WP_006308144.1">
    <property type="nucleotide sequence ID" value="NZ_JH601133.1"/>
</dbReference>
<feature type="transmembrane region" description="Helical" evidence="6">
    <location>
        <begin position="84"/>
        <end position="109"/>
    </location>
</feature>
<keyword evidence="3 6" id="KW-0812">Transmembrane</keyword>
<feature type="transmembrane region" description="Helical" evidence="6">
    <location>
        <begin position="166"/>
        <end position="187"/>
    </location>
</feature>
<evidence type="ECO:0000259" key="7">
    <source>
        <dbReference type="Pfam" id="PF09335"/>
    </source>
</evidence>
<evidence type="ECO:0000256" key="5">
    <source>
        <dbReference type="ARBA" id="ARBA00023136"/>
    </source>
</evidence>
<proteinExistence type="inferred from homology"/>
<dbReference type="AlphaFoldDB" id="H3NHC0"/>
<feature type="domain" description="VTT" evidence="7">
    <location>
        <begin position="72"/>
        <end position="189"/>
    </location>
</feature>
<dbReference type="GO" id="GO:0005886">
    <property type="term" value="C:plasma membrane"/>
    <property type="evidence" value="ECO:0007669"/>
    <property type="project" value="UniProtKB-SubCell"/>
</dbReference>
<reference evidence="8 9" key="1">
    <citation type="submission" date="2012-01" db="EMBL/GenBank/DDBJ databases">
        <title>The Genome Sequence of Facklamia languida CCUG 37842.</title>
        <authorList>
            <consortium name="The Broad Institute Genome Sequencing Platform"/>
            <person name="Earl A."/>
            <person name="Ward D."/>
            <person name="Feldgarden M."/>
            <person name="Gevers D."/>
            <person name="Huys G."/>
            <person name="Young S.K."/>
            <person name="Zeng Q."/>
            <person name="Gargeya S."/>
            <person name="Fitzgerald M."/>
            <person name="Haas B."/>
            <person name="Abouelleil A."/>
            <person name="Alvarado L."/>
            <person name="Arachchi H.M."/>
            <person name="Berlin A."/>
            <person name="Chapman S.B."/>
            <person name="Gearin G."/>
            <person name="Goldberg J."/>
            <person name="Griggs A."/>
            <person name="Gujja S."/>
            <person name="Hansen M."/>
            <person name="Heiman D."/>
            <person name="Howarth C."/>
            <person name="Larimer J."/>
            <person name="Lui A."/>
            <person name="MacDonald P.J.P."/>
            <person name="McCowen C."/>
            <person name="Montmayeur A."/>
            <person name="Murphy C."/>
            <person name="Neiman D."/>
            <person name="Pearson M."/>
            <person name="Priest M."/>
            <person name="Roberts A."/>
            <person name="Saif S."/>
            <person name="Shea T."/>
            <person name="Sisk P."/>
            <person name="Stolte C."/>
            <person name="Sykes S."/>
            <person name="Wortman J."/>
            <person name="Nusbaum C."/>
            <person name="Birren B."/>
        </authorList>
    </citation>
    <scope>NUCLEOTIDE SEQUENCE [LARGE SCALE GENOMIC DNA]</scope>
    <source>
        <strain evidence="8 9">CCUG 37842</strain>
    </source>
</reference>
<dbReference type="EMBL" id="AGEG01000002">
    <property type="protein sequence ID" value="EHR38175.1"/>
    <property type="molecule type" value="Genomic_DNA"/>
</dbReference>
<dbReference type="InterPro" id="IPR032816">
    <property type="entry name" value="VTT_dom"/>
</dbReference>
<dbReference type="PATRIC" id="fig|883113.3.peg.264"/>
<accession>H3NHC0</accession>
<evidence type="ECO:0000256" key="6">
    <source>
        <dbReference type="RuleBase" id="RU366058"/>
    </source>
</evidence>
<feature type="transmembrane region" description="Helical" evidence="6">
    <location>
        <begin position="51"/>
        <end position="77"/>
    </location>
</feature>
<comment type="subcellular location">
    <subcellularLocation>
        <location evidence="1 6">Cell membrane</location>
        <topology evidence="1 6">Multi-pass membrane protein</topology>
    </subcellularLocation>
</comment>
<comment type="similarity">
    <text evidence="6">Belongs to the TVP38/TMEM64 family.</text>
</comment>
<dbReference type="OrthoDB" id="9812980at2"/>
<sequence length="232" mass="25428">MKKSQIALIVSVVVLLLVYFFVEPVNSFINESVGAMKAVKLEDTIAFIRSYGSIAAVVSFFLMILQSIVSPIPAFLITLSNAAIFGWAWGAVLSWTSSMVGAAICFYIARILGRDVVTKITSNRALQSLDGFFERYGKYTIVVCRLLPFVSFDLVSYAAGLTSMGFWPFFIATGIGQLPATIVYSYIGQNFGGGGKQLFVGLLLLFSVSIVIFIIKSVYNERNKETKATVEE</sequence>
<keyword evidence="9" id="KW-1185">Reference proteome</keyword>
<organism evidence="8 9">
    <name type="scientific">Facklamia languida CCUG 37842</name>
    <dbReference type="NCBI Taxonomy" id="883113"/>
    <lineage>
        <taxon>Bacteria</taxon>
        <taxon>Bacillati</taxon>
        <taxon>Bacillota</taxon>
        <taxon>Bacilli</taxon>
        <taxon>Lactobacillales</taxon>
        <taxon>Aerococcaceae</taxon>
        <taxon>Facklamia</taxon>
    </lineage>
</organism>
<evidence type="ECO:0000256" key="1">
    <source>
        <dbReference type="ARBA" id="ARBA00004651"/>
    </source>
</evidence>
<comment type="caution">
    <text evidence="6">Lacks conserved residue(s) required for the propagation of feature annotation.</text>
</comment>
<keyword evidence="5 6" id="KW-0472">Membrane</keyword>
<evidence type="ECO:0000313" key="9">
    <source>
        <dbReference type="Proteomes" id="UP000006190"/>
    </source>
</evidence>